<reference evidence="4" key="1">
    <citation type="submission" date="2020-05" db="EMBL/GenBank/DDBJ databases">
        <authorList>
            <person name="Kwok A.C.M."/>
            <person name="Yan K.T.H."/>
            <person name="Wong J.T.Y."/>
        </authorList>
    </citation>
    <scope>NUCLEOTIDE SEQUENCE</scope>
</reference>
<feature type="region of interest" description="Disordered" evidence="3">
    <location>
        <begin position="313"/>
        <end position="332"/>
    </location>
</feature>
<dbReference type="Pfam" id="PF00956">
    <property type="entry name" value="NAP"/>
    <property type="match status" value="1"/>
</dbReference>
<dbReference type="AlphaFoldDB" id="A0A6N0XAB9"/>
<protein>
    <submittedName>
        <fullName evidence="4">Nucleosome assembly protein 1B</fullName>
    </submittedName>
</protein>
<dbReference type="PANTHER" id="PTHR11875">
    <property type="entry name" value="TESTIS-SPECIFIC Y-ENCODED PROTEIN"/>
    <property type="match status" value="1"/>
</dbReference>
<accession>A0A6N0XAB9</accession>
<dbReference type="InterPro" id="IPR002164">
    <property type="entry name" value="NAP_family"/>
</dbReference>
<evidence type="ECO:0000256" key="2">
    <source>
        <dbReference type="RuleBase" id="RU003876"/>
    </source>
</evidence>
<proteinExistence type="evidence at transcript level"/>
<evidence type="ECO:0000313" key="4">
    <source>
        <dbReference type="EMBL" id="QKS02603.1"/>
    </source>
</evidence>
<evidence type="ECO:0000256" key="3">
    <source>
        <dbReference type="SAM" id="MobiDB-lite"/>
    </source>
</evidence>
<dbReference type="EMBL" id="MT489706">
    <property type="protein sequence ID" value="QKS02603.1"/>
    <property type="molecule type" value="mRNA"/>
</dbReference>
<comment type="similarity">
    <text evidence="1 2">Belongs to the nucleosome assembly protein (NAP) family.</text>
</comment>
<dbReference type="Gene3D" id="3.30.1120.90">
    <property type="entry name" value="Nucleosome assembly protein"/>
    <property type="match status" value="1"/>
</dbReference>
<dbReference type="GO" id="GO:0006334">
    <property type="term" value="P:nucleosome assembly"/>
    <property type="evidence" value="ECO:0007669"/>
    <property type="project" value="InterPro"/>
</dbReference>
<evidence type="ECO:0000256" key="1">
    <source>
        <dbReference type="ARBA" id="ARBA00009947"/>
    </source>
</evidence>
<organism evidence="4">
    <name type="scientific">Karenia brevis</name>
    <name type="common">Red tide dinoflagellate</name>
    <name type="synonym">Gymnodinium breve</name>
    <dbReference type="NCBI Taxonomy" id="156230"/>
    <lineage>
        <taxon>Eukaryota</taxon>
        <taxon>Sar</taxon>
        <taxon>Alveolata</taxon>
        <taxon>Dinophyceae</taxon>
        <taxon>Gymnodiniales</taxon>
        <taxon>Kareniaceae</taxon>
        <taxon>Karenia</taxon>
    </lineage>
</organism>
<dbReference type="InterPro" id="IPR037231">
    <property type="entry name" value="NAP-like_sf"/>
</dbReference>
<dbReference type="GO" id="GO:0005634">
    <property type="term" value="C:nucleus"/>
    <property type="evidence" value="ECO:0007669"/>
    <property type="project" value="InterPro"/>
</dbReference>
<dbReference type="SUPFAM" id="SSF143113">
    <property type="entry name" value="NAP-like"/>
    <property type="match status" value="1"/>
</dbReference>
<name>A0A6N0XAB9_KARBR</name>
<sequence>MFFFLVSSNGILPHPAGPDGKVAGFAVRVKEPCESNDDVNKPEDTPLVKELKKRVRVNSEREKAEEPPLIRELKEIDDKFLALEREYERALRDLNLRYGLRRKPLLQQRVEILTKQEGQRGDTGTPLLEGFWLQALKNHAFFEDVIEEWDEDVLRYLTNITADPLNEKESNSFRICFHFVENSYFTNSCLKKDYHIEEVTPYTKELLPSLIRSDEIQWKPGKDITIESVQKKRKASAKIKTKQRPRDSFFRCFFRTLQPDMDVPADIDPEQVPADEDDDEDTIDALMENDYYCGKTLAKEIVPWAVRWYTGEAVPDDEEEEDDEDEDDEADEKVLASTCSCGNAFADDALFCRKCGKKREKVKHSEHNCKQQ</sequence>
<feature type="compositionally biased region" description="Acidic residues" evidence="3">
    <location>
        <begin position="314"/>
        <end position="331"/>
    </location>
</feature>